<keyword evidence="7" id="KW-0812">Transmembrane</keyword>
<dbReference type="EMBL" id="KZ825852">
    <property type="protein sequence ID" value="PYH95521.1"/>
    <property type="molecule type" value="Genomic_DNA"/>
</dbReference>
<dbReference type="Gene3D" id="3.90.550.50">
    <property type="match status" value="1"/>
</dbReference>
<dbReference type="GO" id="GO:0016020">
    <property type="term" value="C:membrane"/>
    <property type="evidence" value="ECO:0007669"/>
    <property type="project" value="UniProtKB-SubCell"/>
</dbReference>
<keyword evidence="12" id="KW-0732">Signal</keyword>
<comment type="similarity">
    <text evidence="3">Belongs to the glycosyltransferase 31 family. Beta3-Gal-T subfamily.</text>
</comment>
<keyword evidence="8" id="KW-0547">Nucleotide-binding</keyword>
<evidence type="ECO:0000256" key="10">
    <source>
        <dbReference type="ARBA" id="ARBA00022989"/>
    </source>
</evidence>
<organism evidence="14 15">
    <name type="scientific">Aspergillus ellipticus CBS 707.79</name>
    <dbReference type="NCBI Taxonomy" id="1448320"/>
    <lineage>
        <taxon>Eukaryota</taxon>
        <taxon>Fungi</taxon>
        <taxon>Dikarya</taxon>
        <taxon>Ascomycota</taxon>
        <taxon>Pezizomycotina</taxon>
        <taxon>Eurotiomycetes</taxon>
        <taxon>Eurotiomycetidae</taxon>
        <taxon>Eurotiales</taxon>
        <taxon>Aspergillaceae</taxon>
        <taxon>Aspergillus</taxon>
        <taxon>Aspergillus subgen. Circumdati</taxon>
    </lineage>
</organism>
<dbReference type="PANTHER" id="PTHR23033:SF47">
    <property type="entry name" value="APPLE DOMAIN-CONTAINING PROTEIN-RELATED"/>
    <property type="match status" value="1"/>
</dbReference>
<dbReference type="AlphaFoldDB" id="A0A319DE07"/>
<dbReference type="VEuPathDB" id="FungiDB:BO71DRAFT_449361"/>
<dbReference type="Pfam" id="PF02434">
    <property type="entry name" value="Fringe"/>
    <property type="match status" value="1"/>
</dbReference>
<dbReference type="InterPro" id="IPR026050">
    <property type="entry name" value="C1GALT1/C1GALT1_chp1"/>
</dbReference>
<comment type="pathway">
    <text evidence="2">Protein modification; protein glycosylation.</text>
</comment>
<evidence type="ECO:0000256" key="6">
    <source>
        <dbReference type="ARBA" id="ARBA00022679"/>
    </source>
</evidence>
<keyword evidence="15" id="KW-1185">Reference proteome</keyword>
<feature type="domain" description="Fringe-like glycosyltransferase" evidence="13">
    <location>
        <begin position="168"/>
        <end position="272"/>
    </location>
</feature>
<keyword evidence="9" id="KW-0735">Signal-anchor</keyword>
<protein>
    <recommendedName>
        <fullName evidence="4">N-acetylgalactosaminide beta-1,3-galactosyltransferase</fullName>
        <ecNumber evidence="4">2.4.1.122</ecNumber>
    </recommendedName>
</protein>
<feature type="signal peptide" evidence="12">
    <location>
        <begin position="1"/>
        <end position="23"/>
    </location>
</feature>
<evidence type="ECO:0000256" key="7">
    <source>
        <dbReference type="ARBA" id="ARBA00022692"/>
    </source>
</evidence>
<keyword evidence="10" id="KW-1133">Transmembrane helix</keyword>
<evidence type="ECO:0000256" key="2">
    <source>
        <dbReference type="ARBA" id="ARBA00004922"/>
    </source>
</evidence>
<evidence type="ECO:0000313" key="15">
    <source>
        <dbReference type="Proteomes" id="UP000247810"/>
    </source>
</evidence>
<dbReference type="GO" id="GO:0016263">
    <property type="term" value="F:glycoprotein-N-acetylgalactosamine 3-beta-galactosyltransferase activity"/>
    <property type="evidence" value="ECO:0007669"/>
    <property type="project" value="UniProtKB-EC"/>
</dbReference>
<evidence type="ECO:0000256" key="5">
    <source>
        <dbReference type="ARBA" id="ARBA00022676"/>
    </source>
</evidence>
<dbReference type="OrthoDB" id="414175at2759"/>
<accession>A0A319DE07</accession>
<dbReference type="EC" id="2.4.1.122" evidence="4"/>
<comment type="subcellular location">
    <subcellularLocation>
        <location evidence="1">Membrane</location>
        <topology evidence="1">Single-pass type II membrane protein</topology>
    </subcellularLocation>
</comment>
<evidence type="ECO:0000256" key="3">
    <source>
        <dbReference type="ARBA" id="ARBA00006462"/>
    </source>
</evidence>
<dbReference type="InterPro" id="IPR003378">
    <property type="entry name" value="Fringe-like_glycosylTrfase"/>
</dbReference>
<evidence type="ECO:0000256" key="4">
    <source>
        <dbReference type="ARBA" id="ARBA00012557"/>
    </source>
</evidence>
<evidence type="ECO:0000313" key="14">
    <source>
        <dbReference type="EMBL" id="PYH95521.1"/>
    </source>
</evidence>
<reference evidence="14 15" key="1">
    <citation type="submission" date="2018-02" db="EMBL/GenBank/DDBJ databases">
        <title>The genomes of Aspergillus section Nigri reveals drivers in fungal speciation.</title>
        <authorList>
            <consortium name="DOE Joint Genome Institute"/>
            <person name="Vesth T.C."/>
            <person name="Nybo J."/>
            <person name="Theobald S."/>
            <person name="Brandl J."/>
            <person name="Frisvad J.C."/>
            <person name="Nielsen K.F."/>
            <person name="Lyhne E.K."/>
            <person name="Kogle M.E."/>
            <person name="Kuo A."/>
            <person name="Riley R."/>
            <person name="Clum A."/>
            <person name="Nolan M."/>
            <person name="Lipzen A."/>
            <person name="Salamov A."/>
            <person name="Henrissat B."/>
            <person name="Wiebenga A."/>
            <person name="De vries R.P."/>
            <person name="Grigoriev I.V."/>
            <person name="Mortensen U.H."/>
            <person name="Andersen M.R."/>
            <person name="Baker S.E."/>
        </authorList>
    </citation>
    <scope>NUCLEOTIDE SEQUENCE [LARGE SCALE GENOMIC DNA]</scope>
    <source>
        <strain evidence="14 15">CBS 707.79</strain>
    </source>
</reference>
<name>A0A319DE07_9EURO</name>
<dbReference type="PANTHER" id="PTHR23033">
    <property type="entry name" value="BETA1,3-GALACTOSYLTRANSFERASE"/>
    <property type="match status" value="1"/>
</dbReference>
<evidence type="ECO:0000256" key="11">
    <source>
        <dbReference type="ARBA" id="ARBA00023136"/>
    </source>
</evidence>
<sequence length="430" mass="47836">MPRLRPLTLLATLLTLFTLYTLHNHLLPTPFTHKPSSPPLHPLPLSCPTHALLNNILVVLKTGVTESRTKVPIHLTTTLRCIPNYAIFSDYIEPLTPTLSTHDVLSSLSPALIAQNPDFDLYRRVHAAGPSALTPADLNPDTNTPIGKPNNPGWKLDKWKFLPMLETALAVKPDAEWYVFMEADTFIVWENLLRWLERFDTSEKWYLGNQMQIVDAIFAHGGSGFILSRPAVEAAVERRKMSSDGWERAVMEHWAGDCMLGLLLEDAGVPLTWAWPMVQIAPPGEMDYFSRGYEKRPWCYPVVSFHHLDARGVAELEGLLGGSGKGGVVLWRDVFLEMVRPQVQSVRMGWDNLADGDVVEVKSFAACRGVCVREALCLQYRFNETDGSCATSKLLMVGRGAADVASGWMTERIDAVAGSLGECREVSWIG</sequence>
<evidence type="ECO:0000256" key="9">
    <source>
        <dbReference type="ARBA" id="ARBA00022968"/>
    </source>
</evidence>
<gene>
    <name evidence="14" type="ORF">BO71DRAFT_449361</name>
</gene>
<evidence type="ECO:0000256" key="8">
    <source>
        <dbReference type="ARBA" id="ARBA00022741"/>
    </source>
</evidence>
<proteinExistence type="inferred from homology"/>
<evidence type="ECO:0000256" key="1">
    <source>
        <dbReference type="ARBA" id="ARBA00004606"/>
    </source>
</evidence>
<dbReference type="Proteomes" id="UP000247810">
    <property type="component" value="Unassembled WGS sequence"/>
</dbReference>
<dbReference type="STRING" id="1448320.A0A319DE07"/>
<keyword evidence="6" id="KW-0808">Transferase</keyword>
<dbReference type="GO" id="GO:0000166">
    <property type="term" value="F:nucleotide binding"/>
    <property type="evidence" value="ECO:0007669"/>
    <property type="project" value="UniProtKB-KW"/>
</dbReference>
<evidence type="ECO:0000256" key="12">
    <source>
        <dbReference type="SAM" id="SignalP"/>
    </source>
</evidence>
<keyword evidence="11" id="KW-0472">Membrane</keyword>
<evidence type="ECO:0000259" key="13">
    <source>
        <dbReference type="Pfam" id="PF02434"/>
    </source>
</evidence>
<keyword evidence="5" id="KW-0328">Glycosyltransferase</keyword>
<feature type="chain" id="PRO_5016378160" description="N-acetylgalactosaminide beta-1,3-galactosyltransferase" evidence="12">
    <location>
        <begin position="24"/>
        <end position="430"/>
    </location>
</feature>